<reference evidence="4" key="2">
    <citation type="submission" date="2021-04" db="EMBL/GenBank/DDBJ databases">
        <authorList>
            <person name="Gilroy R."/>
        </authorList>
    </citation>
    <scope>NUCLEOTIDE SEQUENCE</scope>
    <source>
        <strain evidence="4">ChiBcec18-1249</strain>
    </source>
</reference>
<dbReference type="HAMAP" id="MF_00457">
    <property type="entry name" value="UPF0173"/>
    <property type="match status" value="1"/>
</dbReference>
<dbReference type="PANTHER" id="PTHR43546:SF3">
    <property type="entry name" value="UPF0173 METAL-DEPENDENT HYDROLASE MJ1163"/>
    <property type="match status" value="1"/>
</dbReference>
<dbReference type="Pfam" id="PF13483">
    <property type="entry name" value="Lactamase_B_3"/>
    <property type="match status" value="1"/>
</dbReference>
<accession>A0A9D2LIB5</accession>
<evidence type="ECO:0000313" key="4">
    <source>
        <dbReference type="EMBL" id="HJB12775.1"/>
    </source>
</evidence>
<dbReference type="PANTHER" id="PTHR43546">
    <property type="entry name" value="UPF0173 METAL-DEPENDENT HYDROLASE MJ1163-RELATED"/>
    <property type="match status" value="1"/>
</dbReference>
<dbReference type="InterPro" id="IPR050114">
    <property type="entry name" value="UPF0173_UPF0282_UlaG_hydrolase"/>
</dbReference>
<dbReference type="InterPro" id="IPR022877">
    <property type="entry name" value="UPF0173"/>
</dbReference>
<dbReference type="GO" id="GO:0016787">
    <property type="term" value="F:hydrolase activity"/>
    <property type="evidence" value="ECO:0007669"/>
    <property type="project" value="UniProtKB-UniRule"/>
</dbReference>
<keyword evidence="1 2" id="KW-0378">Hydrolase</keyword>
<comment type="caution">
    <text evidence="4">The sequence shown here is derived from an EMBL/GenBank/DDBJ whole genome shotgun (WGS) entry which is preliminary data.</text>
</comment>
<dbReference type="CDD" id="cd06262">
    <property type="entry name" value="metallo-hydrolase-like_MBL-fold"/>
    <property type="match status" value="1"/>
</dbReference>
<protein>
    <recommendedName>
        <fullName evidence="2">UPF0173 metal-dependent hydrolase H9787_03590</fullName>
    </recommendedName>
</protein>
<sequence>MELRFLGHACFLLDDGTCKVLTDPFLSGAGHPDWAEQVRPDYIFVTHGHGDHVGDAAAIARRTGAQVCCTADLADAVFGPAGVTCIAGNLGGTVRLPFGSAKFIQALHGGGAAGCPACGFLFEMGGRTIYHAGDTALTMDMALLEDAHVDAALLPIGDFYTMGPADALRAVKLIKPKLTIPMHYDTFPAIAQDPAAFAASCRAEGYEARVLRPGESLTL</sequence>
<evidence type="ECO:0000256" key="1">
    <source>
        <dbReference type="ARBA" id="ARBA00022801"/>
    </source>
</evidence>
<evidence type="ECO:0000259" key="3">
    <source>
        <dbReference type="SMART" id="SM00849"/>
    </source>
</evidence>
<gene>
    <name evidence="4" type="ORF">H9787_03590</name>
</gene>
<dbReference type="InterPro" id="IPR036866">
    <property type="entry name" value="RibonucZ/Hydroxyglut_hydro"/>
</dbReference>
<dbReference type="NCBIfam" id="NF001911">
    <property type="entry name" value="PRK00685.1"/>
    <property type="match status" value="1"/>
</dbReference>
<evidence type="ECO:0000256" key="2">
    <source>
        <dbReference type="HAMAP-Rule" id="MF_00457"/>
    </source>
</evidence>
<feature type="domain" description="Metallo-beta-lactamase" evidence="3">
    <location>
        <begin position="7"/>
        <end position="183"/>
    </location>
</feature>
<evidence type="ECO:0000313" key="5">
    <source>
        <dbReference type="Proteomes" id="UP000823824"/>
    </source>
</evidence>
<dbReference type="AlphaFoldDB" id="A0A9D2LIB5"/>
<organism evidence="4 5">
    <name type="scientific">Candidatus Oscillibacter excrementigallinarum</name>
    <dbReference type="NCBI Taxonomy" id="2838716"/>
    <lineage>
        <taxon>Bacteria</taxon>
        <taxon>Bacillati</taxon>
        <taxon>Bacillota</taxon>
        <taxon>Clostridia</taxon>
        <taxon>Eubacteriales</taxon>
        <taxon>Oscillospiraceae</taxon>
        <taxon>Oscillibacter</taxon>
    </lineage>
</organism>
<comment type="similarity">
    <text evidence="2">Belongs to the UPF0173 family.</text>
</comment>
<reference evidence="4" key="1">
    <citation type="journal article" date="2021" name="PeerJ">
        <title>Extensive microbial diversity within the chicken gut microbiome revealed by metagenomics and culture.</title>
        <authorList>
            <person name="Gilroy R."/>
            <person name="Ravi A."/>
            <person name="Getino M."/>
            <person name="Pursley I."/>
            <person name="Horton D.L."/>
            <person name="Alikhan N.F."/>
            <person name="Baker D."/>
            <person name="Gharbi K."/>
            <person name="Hall N."/>
            <person name="Watson M."/>
            <person name="Adriaenssens E.M."/>
            <person name="Foster-Nyarko E."/>
            <person name="Jarju S."/>
            <person name="Secka A."/>
            <person name="Antonio M."/>
            <person name="Oren A."/>
            <person name="Chaudhuri R.R."/>
            <person name="La Ragione R."/>
            <person name="Hildebrand F."/>
            <person name="Pallen M.J."/>
        </authorList>
    </citation>
    <scope>NUCLEOTIDE SEQUENCE</scope>
    <source>
        <strain evidence="4">ChiBcec18-1249</strain>
    </source>
</reference>
<dbReference type="SMART" id="SM00849">
    <property type="entry name" value="Lactamase_B"/>
    <property type="match status" value="1"/>
</dbReference>
<dbReference type="EMBL" id="DWZJ01000028">
    <property type="protein sequence ID" value="HJB12775.1"/>
    <property type="molecule type" value="Genomic_DNA"/>
</dbReference>
<proteinExistence type="inferred from homology"/>
<dbReference type="SUPFAM" id="SSF56281">
    <property type="entry name" value="Metallo-hydrolase/oxidoreductase"/>
    <property type="match status" value="1"/>
</dbReference>
<dbReference type="InterPro" id="IPR001279">
    <property type="entry name" value="Metallo-B-lactamas"/>
</dbReference>
<name>A0A9D2LIB5_9FIRM</name>
<dbReference type="Gene3D" id="3.60.15.10">
    <property type="entry name" value="Ribonuclease Z/Hydroxyacylglutathione hydrolase-like"/>
    <property type="match status" value="1"/>
</dbReference>
<dbReference type="Proteomes" id="UP000823824">
    <property type="component" value="Unassembled WGS sequence"/>
</dbReference>